<evidence type="ECO:0000256" key="1">
    <source>
        <dbReference type="SAM" id="SignalP"/>
    </source>
</evidence>
<feature type="signal peptide" evidence="1">
    <location>
        <begin position="1"/>
        <end position="23"/>
    </location>
</feature>
<organism evidence="2 3">
    <name type="scientific">Chitinibacter fontanus</name>
    <dbReference type="NCBI Taxonomy" id="1737446"/>
    <lineage>
        <taxon>Bacteria</taxon>
        <taxon>Pseudomonadati</taxon>
        <taxon>Pseudomonadota</taxon>
        <taxon>Betaproteobacteria</taxon>
        <taxon>Neisseriales</taxon>
        <taxon>Chitinibacteraceae</taxon>
        <taxon>Chitinibacter</taxon>
    </lineage>
</organism>
<evidence type="ECO:0000313" key="2">
    <source>
        <dbReference type="EMBL" id="QLI82540.1"/>
    </source>
</evidence>
<keyword evidence="3" id="KW-1185">Reference proteome</keyword>
<evidence type="ECO:0000313" key="3">
    <source>
        <dbReference type="Proteomes" id="UP000510822"/>
    </source>
</evidence>
<proteinExistence type="predicted"/>
<keyword evidence="1" id="KW-0732">Signal</keyword>
<sequence>MSRKQILLFLGFAVAFFMTCTQAAVPSHFGDKVENALACRSEWSTDFWRNYFRQHLQQPVRTWGEAEWFNAQKTELAGNPADEVFVNVPSSGALMVGALIKKPLADVKKNIESRMGFNFVPLAGPYPRWLSKFGSVLVEVGPEETKWYCARWHLGNRP</sequence>
<feature type="chain" id="PRO_5028962627" evidence="1">
    <location>
        <begin position="24"/>
        <end position="158"/>
    </location>
</feature>
<protein>
    <submittedName>
        <fullName evidence="2">Uncharacterized protein</fullName>
    </submittedName>
</protein>
<accession>A0A7D5VBS2</accession>
<dbReference type="KEGG" id="cfon:HZU75_13945"/>
<name>A0A7D5VBS2_9NEIS</name>
<dbReference type="Proteomes" id="UP000510822">
    <property type="component" value="Chromosome"/>
</dbReference>
<dbReference type="AlphaFoldDB" id="A0A7D5VBS2"/>
<dbReference type="EMBL" id="CP058952">
    <property type="protein sequence ID" value="QLI82540.1"/>
    <property type="molecule type" value="Genomic_DNA"/>
</dbReference>
<reference evidence="2 3" key="1">
    <citation type="journal article" date="2016" name="Int. J. Syst. Evol. Microbiol.">
        <title>Chitinibacter fontanus sp. nov., isolated from a spring.</title>
        <authorList>
            <person name="Sheu S.Y."/>
            <person name="Li Y.S."/>
            <person name="Young C.C."/>
            <person name="Chen W.M."/>
        </authorList>
    </citation>
    <scope>NUCLEOTIDE SEQUENCE [LARGE SCALE GENOMIC DNA]</scope>
    <source>
        <strain evidence="2 3">STM-7</strain>
    </source>
</reference>
<dbReference type="RefSeq" id="WP_180306618.1">
    <property type="nucleotide sequence ID" value="NZ_CP058952.1"/>
</dbReference>
<gene>
    <name evidence="2" type="ORF">HZU75_13945</name>
</gene>